<evidence type="ECO:0000313" key="10">
    <source>
        <dbReference type="EMBL" id="GEN76435.1"/>
    </source>
</evidence>
<protein>
    <submittedName>
        <fullName evidence="10">Uncharacterized protein</fullName>
    </submittedName>
</protein>
<evidence type="ECO:0000259" key="8">
    <source>
        <dbReference type="Pfam" id="PF12805"/>
    </source>
</evidence>
<dbReference type="Pfam" id="PF13515">
    <property type="entry name" value="FUSC_2"/>
    <property type="match status" value="1"/>
</dbReference>
<dbReference type="InterPro" id="IPR032692">
    <property type="entry name" value="YccS_N"/>
</dbReference>
<reference evidence="10 11" key="1">
    <citation type="submission" date="2019-07" db="EMBL/GenBank/DDBJ databases">
        <title>Whole genome shotgun sequence of Chryseobacterium hagamense NBRC 105253.</title>
        <authorList>
            <person name="Hosoyama A."/>
            <person name="Uohara A."/>
            <person name="Ohji S."/>
            <person name="Ichikawa N."/>
        </authorList>
    </citation>
    <scope>NUCLEOTIDE SEQUENCE [LARGE SCALE GENOMIC DNA]</scope>
    <source>
        <strain evidence="10 11">NBRC 105253</strain>
    </source>
</reference>
<feature type="transmembrane region" description="Helical" evidence="7">
    <location>
        <begin position="116"/>
        <end position="134"/>
    </location>
</feature>
<feature type="transmembrane region" description="Helical" evidence="7">
    <location>
        <begin position="448"/>
        <end position="467"/>
    </location>
</feature>
<evidence type="ECO:0000256" key="2">
    <source>
        <dbReference type="ARBA" id="ARBA00022475"/>
    </source>
</evidence>
<dbReference type="OrthoDB" id="8670769at2"/>
<dbReference type="InterPro" id="IPR049453">
    <property type="entry name" value="Memb_transporter_dom"/>
</dbReference>
<evidence type="ECO:0000313" key="11">
    <source>
        <dbReference type="Proteomes" id="UP000321863"/>
    </source>
</evidence>
<feature type="domain" description="Integral membrane protein YccS N-terminal" evidence="8">
    <location>
        <begin position="68"/>
        <end position="345"/>
    </location>
</feature>
<dbReference type="Proteomes" id="UP000321863">
    <property type="component" value="Unassembled WGS sequence"/>
</dbReference>
<feature type="transmembrane region" description="Helical" evidence="7">
    <location>
        <begin position="90"/>
        <end position="109"/>
    </location>
</feature>
<comment type="subcellular location">
    <subcellularLocation>
        <location evidence="1">Cell membrane</location>
        <topology evidence="1">Multi-pass membrane protein</topology>
    </subcellularLocation>
</comment>
<dbReference type="PANTHER" id="PTHR30509">
    <property type="entry name" value="P-HYDROXYBENZOIC ACID EFFLUX PUMP SUBUNIT-RELATED"/>
    <property type="match status" value="1"/>
</dbReference>
<feature type="transmembrane region" description="Helical" evidence="7">
    <location>
        <begin position="140"/>
        <end position="161"/>
    </location>
</feature>
<feature type="transmembrane region" description="Helical" evidence="7">
    <location>
        <begin position="67"/>
        <end position="84"/>
    </location>
</feature>
<keyword evidence="4 7" id="KW-1133">Transmembrane helix</keyword>
<feature type="transmembrane region" description="Helical" evidence="7">
    <location>
        <begin position="494"/>
        <end position="511"/>
    </location>
</feature>
<keyword evidence="11" id="KW-1185">Reference proteome</keyword>
<evidence type="ECO:0000259" key="9">
    <source>
        <dbReference type="Pfam" id="PF13515"/>
    </source>
</evidence>
<evidence type="ECO:0000256" key="4">
    <source>
        <dbReference type="ARBA" id="ARBA00022989"/>
    </source>
</evidence>
<proteinExistence type="inferred from homology"/>
<dbReference type="EMBL" id="BJYJ01000010">
    <property type="protein sequence ID" value="GEN76435.1"/>
    <property type="molecule type" value="Genomic_DNA"/>
</dbReference>
<organism evidence="10 11">
    <name type="scientific">Chryseobacterium hagamense</name>
    <dbReference type="NCBI Taxonomy" id="395935"/>
    <lineage>
        <taxon>Bacteria</taxon>
        <taxon>Pseudomonadati</taxon>
        <taxon>Bacteroidota</taxon>
        <taxon>Flavobacteriia</taxon>
        <taxon>Flavobacteriales</taxon>
        <taxon>Weeksellaceae</taxon>
        <taxon>Chryseobacterium group</taxon>
        <taxon>Chryseobacterium</taxon>
    </lineage>
</organism>
<feature type="transmembrane region" description="Helical" evidence="7">
    <location>
        <begin position="15"/>
        <end position="39"/>
    </location>
</feature>
<evidence type="ECO:0000256" key="3">
    <source>
        <dbReference type="ARBA" id="ARBA00022692"/>
    </source>
</evidence>
<keyword evidence="5 7" id="KW-0472">Membrane</keyword>
<evidence type="ECO:0000256" key="1">
    <source>
        <dbReference type="ARBA" id="ARBA00004651"/>
    </source>
</evidence>
<comment type="caution">
    <text evidence="10">The sequence shown here is derived from an EMBL/GenBank/DDBJ whole genome shotgun (WGS) entry which is preliminary data.</text>
</comment>
<feature type="domain" description="Integral membrane bound transporter" evidence="9">
    <location>
        <begin position="414"/>
        <end position="534"/>
    </location>
</feature>
<evidence type="ECO:0000256" key="5">
    <source>
        <dbReference type="ARBA" id="ARBA00023136"/>
    </source>
</evidence>
<dbReference type="GO" id="GO:0005886">
    <property type="term" value="C:plasma membrane"/>
    <property type="evidence" value="ECO:0007669"/>
    <property type="project" value="UniProtKB-SubCell"/>
</dbReference>
<keyword evidence="2" id="KW-1003">Cell membrane</keyword>
<gene>
    <name evidence="10" type="ORF">CHA01nite_21750</name>
</gene>
<dbReference type="AlphaFoldDB" id="A0A511YMN0"/>
<sequence>MNYSAELKKFVTSQYVYSAIRITLATVLPCLVLAHFGILKEYFLFPLGTSFVALTDQPGPFIRRRNALTFAIVCFVFVASIASLVMHIKILVFAEIIVFGMFFSLIGVYGQRLAAVGSLSLVVMAIFIDGHLTGTNILKSLLIFASGCTWFLLIFLIVTTIQPYKLASQMIGENYLQLAEFLKIKANHYQKNPDFNKLTTQVIAKQIEIKNLQEETRETVFKTRVIVNESTTTSRLLMLMLLNSMDLHEKLMTSESDYEKLQNSFGDTTILVSIHDYLNLLAEEITNIGISLQIGTRAKPLYDLDEELQNLNHHYFELRNKKITPDNFENFMVLRQILMRINEITKEINEIYKVFSQNVKLAKSLSTGLDLKKFMPNEEKLNFKVLKNNISLSSSQFRHALRITIALLLGYLFSLFQFIGIGHTYWILITTVAILKPAYSITKQRNLLRLYGTIAGAVIAYGILHYIRINEVLFVMLLLSMIMCFSFLKGKYFWAVLFMTIYVFVSFNFLSPGNVNIIFRDRIVDTIIAAIITSLVAYVVLPVWEHTQNLDLMKKSAADNLIYFQSVISKFIGDGFNLEDYKVKRKNAIISLANLSDNFQRMISDPKNQQKKLEVVHQFVATSHLITAYTASLSQYVKDKEKYPEIDAEGWSRKIEAEMHKVSNLLNGEKITETLNRESRIEPEDSSLDDLILKRKAELAENEVYDLRDPDKISRLTELKNIHDVLELIYDVAKEQRKVIETYQNESHEKAEPVQTTLQQS</sequence>
<evidence type="ECO:0000256" key="7">
    <source>
        <dbReference type="SAM" id="Phobius"/>
    </source>
</evidence>
<evidence type="ECO:0000256" key="6">
    <source>
        <dbReference type="ARBA" id="ARBA00043993"/>
    </source>
</evidence>
<keyword evidence="3 7" id="KW-0812">Transmembrane</keyword>
<dbReference type="Pfam" id="PF12805">
    <property type="entry name" value="FUSC-like"/>
    <property type="match status" value="1"/>
</dbReference>
<name>A0A511YMN0_9FLAO</name>
<feature type="transmembrane region" description="Helical" evidence="7">
    <location>
        <begin position="523"/>
        <end position="544"/>
    </location>
</feature>
<dbReference type="RefSeq" id="WP_146941395.1">
    <property type="nucleotide sequence ID" value="NZ_BJYJ01000010.1"/>
</dbReference>
<feature type="transmembrane region" description="Helical" evidence="7">
    <location>
        <begin position="405"/>
        <end position="428"/>
    </location>
</feature>
<accession>A0A511YMN0</accession>
<dbReference type="PANTHER" id="PTHR30509:SF9">
    <property type="entry name" value="MULTIDRUG RESISTANCE PROTEIN MDTO"/>
    <property type="match status" value="1"/>
</dbReference>
<comment type="similarity">
    <text evidence="6">Belongs to the YccS/YhfK family.</text>
</comment>